<dbReference type="Proteomes" id="UP001107558">
    <property type="component" value="Chromosome 1"/>
</dbReference>
<keyword evidence="3" id="KW-0539">Nucleus</keyword>
<dbReference type="GO" id="GO:0000172">
    <property type="term" value="C:ribonuclease MRP complex"/>
    <property type="evidence" value="ECO:0007669"/>
    <property type="project" value="InterPro"/>
</dbReference>
<dbReference type="SUPFAM" id="SSF103025">
    <property type="entry name" value="Folate-binding domain"/>
    <property type="match status" value="1"/>
</dbReference>
<feature type="domain" description="Pop1 N-terminal" evidence="5">
    <location>
        <begin position="20"/>
        <end position="92"/>
    </location>
</feature>
<keyword evidence="2" id="KW-0819">tRNA processing</keyword>
<comment type="subcellular location">
    <subcellularLocation>
        <location evidence="1">Nucleus</location>
    </subcellularLocation>
</comment>
<dbReference type="AlphaFoldDB" id="A0A9J6CD53"/>
<gene>
    <name evidence="8" type="ORF">PVAND_009513</name>
</gene>
<dbReference type="PANTHER" id="PTHR22731">
    <property type="entry name" value="RIBONUCLEASES P/MRP PROTEIN SUBUNIT POP1"/>
    <property type="match status" value="1"/>
</dbReference>
<evidence type="ECO:0000256" key="1">
    <source>
        <dbReference type="ARBA" id="ARBA00004123"/>
    </source>
</evidence>
<feature type="domain" description="POPLD" evidence="6">
    <location>
        <begin position="465"/>
        <end position="552"/>
    </location>
</feature>
<dbReference type="Pfam" id="PF06978">
    <property type="entry name" value="POP1_N"/>
    <property type="match status" value="2"/>
</dbReference>
<evidence type="ECO:0000313" key="9">
    <source>
        <dbReference type="Proteomes" id="UP001107558"/>
    </source>
</evidence>
<sequence length="790" mass="92760">MDQDSEVVKKRENINIVNHIAGRLKELKRLYNDVVTTKSDMLVHQMLPNHLRRRAMSHNPKRLPRKYRQAHINQMTKSGLEGAKKKRPSRKYRRRPSNLMKEYNRRKQKNVWLETHVWHAKRFRMKNMWGYRVPFTPTDKRYRASYKGANHHCLVQDISYYSCIEISGAFEDLQAGFRRITSVECGLTLNAKCLLNGTREGNVMIFKTDSYPLHAIARISFLWRPSTDLSHRTIWIFVHPGVYKETLKEFLELFDAKENGSNSKLIRNPKYTNTTSSIEIIELKDTLNRIQLTGPYSSAVLFKTLKLSTNFKNNWTEMHYDENSIYKKAHIEQEIVWKKLQQTTSHLEYQLYGVLGLTVQDPRINRPLKTTKAVNESQSFQKDNYLFEDVPQITSISAIWNKEIRDELIKTKMSNSELCKLRNKNQLVPGIASLCEKDLQPIPILLIQRPSVASNNIRKNAFGSGWDLIIPASYGLHFWLTLVKFGAKPIGLRERYMIMNEAGLNAFDPDSLLGKKEYEQIKQEKTDQYFKLPPNKRTNYTKMKIASPFALPFKQLINEWGSENNEFYLLRNISLLNELDNAVRKRINYNFDKIDTNALIPIYLINEGSRNDSYFNLICLPKKCDIKKALNQKYFRVNEPVFIETTGEDKNAVERKNIRLNHKKALKRLRNRRVRLKRKLQATSEYFVKIQKSNTEKMIEEQFKKMCELWLPSNQPTIRNQCSREVIGYITKSRFCFSEGKVCAIGYVTRNGFKELLQVFQKFKGLKSFVITRNTNSQNYYQSNFIINPQ</sequence>
<dbReference type="EMBL" id="JADBJN010000001">
    <property type="protein sequence ID" value="KAG5679978.1"/>
    <property type="molecule type" value="Genomic_DNA"/>
</dbReference>
<accession>A0A9J6CD53</accession>
<dbReference type="OrthoDB" id="442863at2759"/>
<dbReference type="InterPro" id="IPR055079">
    <property type="entry name" value="POP1_C"/>
</dbReference>
<evidence type="ECO:0000259" key="5">
    <source>
        <dbReference type="Pfam" id="PF06978"/>
    </source>
</evidence>
<feature type="domain" description="POP1 C-terminal" evidence="7">
    <location>
        <begin position="598"/>
        <end position="786"/>
    </location>
</feature>
<proteinExistence type="predicted"/>
<dbReference type="InterPro" id="IPR009723">
    <property type="entry name" value="Pop1_N"/>
</dbReference>
<dbReference type="GO" id="GO:0005655">
    <property type="term" value="C:nucleolar ribonuclease P complex"/>
    <property type="evidence" value="ECO:0007669"/>
    <property type="project" value="InterPro"/>
</dbReference>
<evidence type="ECO:0000256" key="4">
    <source>
        <dbReference type="SAM" id="Coils"/>
    </source>
</evidence>
<keyword evidence="4" id="KW-0175">Coiled coil</keyword>
<feature type="coiled-coil region" evidence="4">
    <location>
        <begin position="659"/>
        <end position="686"/>
    </location>
</feature>
<organism evidence="8 9">
    <name type="scientific">Polypedilum vanderplanki</name>
    <name type="common">Sleeping chironomid midge</name>
    <dbReference type="NCBI Taxonomy" id="319348"/>
    <lineage>
        <taxon>Eukaryota</taxon>
        <taxon>Metazoa</taxon>
        <taxon>Ecdysozoa</taxon>
        <taxon>Arthropoda</taxon>
        <taxon>Hexapoda</taxon>
        <taxon>Insecta</taxon>
        <taxon>Pterygota</taxon>
        <taxon>Neoptera</taxon>
        <taxon>Endopterygota</taxon>
        <taxon>Diptera</taxon>
        <taxon>Nematocera</taxon>
        <taxon>Chironomoidea</taxon>
        <taxon>Chironomidae</taxon>
        <taxon>Chironominae</taxon>
        <taxon>Polypedilum</taxon>
        <taxon>Polypedilum</taxon>
    </lineage>
</organism>
<comment type="caution">
    <text evidence="8">The sequence shown here is derived from an EMBL/GenBank/DDBJ whole genome shotgun (WGS) entry which is preliminary data.</text>
</comment>
<dbReference type="PANTHER" id="PTHR22731:SF3">
    <property type="entry name" value="RIBONUCLEASES P_MRP PROTEIN SUBUNIT POP1"/>
    <property type="match status" value="1"/>
</dbReference>
<evidence type="ECO:0000256" key="2">
    <source>
        <dbReference type="ARBA" id="ARBA00022694"/>
    </source>
</evidence>
<feature type="domain" description="Pop1 N-terminal" evidence="5">
    <location>
        <begin position="93"/>
        <end position="168"/>
    </location>
</feature>
<evidence type="ECO:0000259" key="7">
    <source>
        <dbReference type="Pfam" id="PF22770"/>
    </source>
</evidence>
<dbReference type="InterPro" id="IPR012590">
    <property type="entry name" value="POPLD_dom"/>
</dbReference>
<evidence type="ECO:0000256" key="3">
    <source>
        <dbReference type="ARBA" id="ARBA00023242"/>
    </source>
</evidence>
<dbReference type="Pfam" id="PF08170">
    <property type="entry name" value="POPLD"/>
    <property type="match status" value="1"/>
</dbReference>
<protein>
    <submittedName>
        <fullName evidence="8">Uncharacterized protein</fullName>
    </submittedName>
</protein>
<dbReference type="InterPro" id="IPR039182">
    <property type="entry name" value="Pop1"/>
</dbReference>
<reference evidence="8" key="1">
    <citation type="submission" date="2021-03" db="EMBL/GenBank/DDBJ databases">
        <title>Chromosome level genome of the anhydrobiotic midge Polypedilum vanderplanki.</title>
        <authorList>
            <person name="Yoshida Y."/>
            <person name="Kikawada T."/>
            <person name="Gusev O."/>
        </authorList>
    </citation>
    <scope>NUCLEOTIDE SEQUENCE</scope>
    <source>
        <strain evidence="8">NIAS01</strain>
        <tissue evidence="8">Whole body or cell culture</tissue>
    </source>
</reference>
<dbReference type="Pfam" id="PF22770">
    <property type="entry name" value="POP1_C"/>
    <property type="match status" value="1"/>
</dbReference>
<evidence type="ECO:0000259" key="6">
    <source>
        <dbReference type="Pfam" id="PF08170"/>
    </source>
</evidence>
<evidence type="ECO:0000313" key="8">
    <source>
        <dbReference type="EMBL" id="KAG5679978.1"/>
    </source>
</evidence>
<dbReference type="GO" id="GO:0001682">
    <property type="term" value="P:tRNA 5'-leader removal"/>
    <property type="evidence" value="ECO:0007669"/>
    <property type="project" value="InterPro"/>
</dbReference>
<name>A0A9J6CD53_POLVA</name>
<keyword evidence="9" id="KW-1185">Reference proteome</keyword>